<dbReference type="Pfam" id="PF03184">
    <property type="entry name" value="DDE_1"/>
    <property type="match status" value="1"/>
</dbReference>
<dbReference type="InterPro" id="IPR004875">
    <property type="entry name" value="DDE_SF_endonuclease_dom"/>
</dbReference>
<feature type="domain" description="DDE-1" evidence="1">
    <location>
        <begin position="3"/>
        <end position="59"/>
    </location>
</feature>
<evidence type="ECO:0000313" key="3">
    <source>
        <dbReference type="Proteomes" id="UP000054928"/>
    </source>
</evidence>
<organism evidence="2 3">
    <name type="scientific">Plasmopara halstedii</name>
    <name type="common">Downy mildew of sunflower</name>
    <dbReference type="NCBI Taxonomy" id="4781"/>
    <lineage>
        <taxon>Eukaryota</taxon>
        <taxon>Sar</taxon>
        <taxon>Stramenopiles</taxon>
        <taxon>Oomycota</taxon>
        <taxon>Peronosporomycetes</taxon>
        <taxon>Peronosporales</taxon>
        <taxon>Peronosporaceae</taxon>
        <taxon>Plasmopara</taxon>
    </lineage>
</organism>
<dbReference type="GO" id="GO:0003676">
    <property type="term" value="F:nucleic acid binding"/>
    <property type="evidence" value="ECO:0007669"/>
    <property type="project" value="InterPro"/>
</dbReference>
<dbReference type="OrthoDB" id="6507469at2759"/>
<proteinExistence type="predicted"/>
<dbReference type="GeneID" id="36404726"/>
<name>A0A0P1AFQ0_PLAHL</name>
<keyword evidence="2" id="KW-0255">Endonuclease</keyword>
<dbReference type="EMBL" id="CCYD01000428">
    <property type="protein sequence ID" value="CEG39424.1"/>
    <property type="molecule type" value="Genomic_DNA"/>
</dbReference>
<sequence>MISLIQLLNAGIIRSLKARYRRKLVRWLLDAMHAGVNRILNVLEAVQLAIANWGKVTAKAGGRLWSRVGCERGRILAELMTEMHDVIERVGFDADQEGDNDSEPKARYNHQRLLLAMSSLQSS</sequence>
<dbReference type="AlphaFoldDB" id="A0A0P1AFQ0"/>
<keyword evidence="2" id="KW-0540">Nuclease</keyword>
<evidence type="ECO:0000313" key="2">
    <source>
        <dbReference type="EMBL" id="CEG39424.1"/>
    </source>
</evidence>
<evidence type="ECO:0000259" key="1">
    <source>
        <dbReference type="Pfam" id="PF03184"/>
    </source>
</evidence>
<accession>A0A0P1AFQ0</accession>
<protein>
    <submittedName>
        <fullName evidence="2">DDE superfamily endonuclease, CENP-B-like</fullName>
    </submittedName>
</protein>
<dbReference type="RefSeq" id="XP_024575793.1">
    <property type="nucleotide sequence ID" value="XM_024724969.1"/>
</dbReference>
<keyword evidence="3" id="KW-1185">Reference proteome</keyword>
<keyword evidence="2" id="KW-0378">Hydrolase</keyword>
<dbReference type="GO" id="GO:0004519">
    <property type="term" value="F:endonuclease activity"/>
    <property type="evidence" value="ECO:0007669"/>
    <property type="project" value="UniProtKB-KW"/>
</dbReference>
<reference evidence="3" key="1">
    <citation type="submission" date="2014-09" db="EMBL/GenBank/DDBJ databases">
        <authorList>
            <person name="Sharma Rahul"/>
            <person name="Thines Marco"/>
        </authorList>
    </citation>
    <scope>NUCLEOTIDE SEQUENCE [LARGE SCALE GENOMIC DNA]</scope>
</reference>
<dbReference type="Proteomes" id="UP000054928">
    <property type="component" value="Unassembled WGS sequence"/>
</dbReference>